<evidence type="ECO:0000256" key="2">
    <source>
        <dbReference type="ARBA" id="ARBA00005131"/>
    </source>
</evidence>
<evidence type="ECO:0000259" key="7">
    <source>
        <dbReference type="Pfam" id="PF00723"/>
    </source>
</evidence>
<gene>
    <name evidence="8" type="ORF">MATL_G00264630</name>
</gene>
<evidence type="ECO:0000256" key="5">
    <source>
        <dbReference type="ARBA" id="ARBA00022860"/>
    </source>
</evidence>
<dbReference type="GO" id="GO:0005886">
    <property type="term" value="C:plasma membrane"/>
    <property type="evidence" value="ECO:0007669"/>
    <property type="project" value="UniProtKB-SubCell"/>
</dbReference>
<keyword evidence="6" id="KW-0449">Lipoprotein</keyword>
<dbReference type="Pfam" id="PF00723">
    <property type="entry name" value="Glyco_hydro_15"/>
    <property type="match status" value="1"/>
</dbReference>
<comment type="subcellular location">
    <subcellularLocation>
        <location evidence="1 6">Cell membrane</location>
        <topology evidence="1 6">Lipid-anchor</topology>
        <orientation evidence="1 6">Cytoplasmic side</orientation>
    </subcellularLocation>
</comment>
<dbReference type="GO" id="GO:0005964">
    <property type="term" value="C:phosphorylase kinase complex"/>
    <property type="evidence" value="ECO:0007669"/>
    <property type="project" value="TreeGrafter"/>
</dbReference>
<dbReference type="InterPro" id="IPR008928">
    <property type="entry name" value="6-hairpin_glycosidase_sf"/>
</dbReference>
<comment type="similarity">
    <text evidence="3 6">Belongs to the phosphorylase b kinase regulatory chain family.</text>
</comment>
<comment type="pathway">
    <text evidence="2 6">Glycan biosynthesis; glycogen metabolism.</text>
</comment>
<dbReference type="GO" id="GO:0005977">
    <property type="term" value="P:glycogen metabolic process"/>
    <property type="evidence" value="ECO:0007669"/>
    <property type="project" value="UniProtKB-KW"/>
</dbReference>
<keyword evidence="9" id="KW-1185">Reference proteome</keyword>
<dbReference type="PANTHER" id="PTHR10749">
    <property type="entry name" value="PHOSPHORYLASE B KINASE REGULATORY SUBUNIT"/>
    <property type="match status" value="1"/>
</dbReference>
<dbReference type="InterPro" id="IPR008734">
    <property type="entry name" value="PHK_A/B_su"/>
</dbReference>
<keyword evidence="4 6" id="KW-0321">Glycogen metabolism</keyword>
<dbReference type="InterPro" id="IPR011613">
    <property type="entry name" value="GH15-like"/>
</dbReference>
<dbReference type="OrthoDB" id="5971574at2759"/>
<dbReference type="AlphaFoldDB" id="A0A9D3PBT8"/>
<keyword evidence="6" id="KW-0119">Carbohydrate metabolism</keyword>
<dbReference type="EMBL" id="JAFDVH010000207">
    <property type="protein sequence ID" value="KAG7453604.1"/>
    <property type="molecule type" value="Genomic_DNA"/>
</dbReference>
<proteinExistence type="inferred from homology"/>
<dbReference type="GO" id="GO:0005516">
    <property type="term" value="F:calmodulin binding"/>
    <property type="evidence" value="ECO:0007669"/>
    <property type="project" value="UniProtKB-KW"/>
</dbReference>
<sequence length="100" mass="11156">MIWVSITAQRPQQYCLCVPVTGSAVIGCPCFLKQVDEEYVNPHSVERVPMGKCPLKWAQSLYILGNLLAEGFLAPGEVDPLNRRFSTIPKPDVVVQGERR</sequence>
<evidence type="ECO:0000256" key="4">
    <source>
        <dbReference type="ARBA" id="ARBA00022600"/>
    </source>
</evidence>
<organism evidence="8 9">
    <name type="scientific">Megalops atlanticus</name>
    <name type="common">Tarpon</name>
    <name type="synonym">Clupea gigantea</name>
    <dbReference type="NCBI Taxonomy" id="7932"/>
    <lineage>
        <taxon>Eukaryota</taxon>
        <taxon>Metazoa</taxon>
        <taxon>Chordata</taxon>
        <taxon>Craniata</taxon>
        <taxon>Vertebrata</taxon>
        <taxon>Euteleostomi</taxon>
        <taxon>Actinopterygii</taxon>
        <taxon>Neopterygii</taxon>
        <taxon>Teleostei</taxon>
        <taxon>Elopiformes</taxon>
        <taxon>Megalopidae</taxon>
        <taxon>Megalops</taxon>
    </lineage>
</organism>
<evidence type="ECO:0000256" key="3">
    <source>
        <dbReference type="ARBA" id="ARBA00007128"/>
    </source>
</evidence>
<name>A0A9D3PBT8_MEGAT</name>
<comment type="caution">
    <text evidence="8">The sequence shown here is derived from an EMBL/GenBank/DDBJ whole genome shotgun (WGS) entry which is preliminary data.</text>
</comment>
<comment type="function">
    <text evidence="6">Phosphorylase b kinase catalyzes the phosphorylation of serine in certain substrates, including troponin I.</text>
</comment>
<keyword evidence="6" id="KW-0472">Membrane</keyword>
<evidence type="ECO:0000313" key="8">
    <source>
        <dbReference type="EMBL" id="KAG7453604.1"/>
    </source>
</evidence>
<dbReference type="PANTHER" id="PTHR10749:SF4">
    <property type="entry name" value="PHOSPHORYLASE B KINASE REGULATORY SUBUNIT ALPHA, SKELETAL MUSCLE ISOFORM"/>
    <property type="match status" value="1"/>
</dbReference>
<evidence type="ECO:0000256" key="1">
    <source>
        <dbReference type="ARBA" id="ARBA00004342"/>
    </source>
</evidence>
<dbReference type="Proteomes" id="UP001046870">
    <property type="component" value="Unassembled WGS sequence"/>
</dbReference>
<evidence type="ECO:0000313" key="9">
    <source>
        <dbReference type="Proteomes" id="UP001046870"/>
    </source>
</evidence>
<evidence type="ECO:0000256" key="6">
    <source>
        <dbReference type="RuleBase" id="RU364123"/>
    </source>
</evidence>
<feature type="domain" description="GH15-like" evidence="7">
    <location>
        <begin position="34"/>
        <end position="98"/>
    </location>
</feature>
<keyword evidence="6" id="KW-1003">Cell membrane</keyword>
<protein>
    <recommendedName>
        <fullName evidence="6">Phosphorylase b kinase regulatory subunit</fullName>
    </recommendedName>
</protein>
<keyword evidence="6" id="KW-0636">Prenylation</keyword>
<reference evidence="8" key="1">
    <citation type="submission" date="2021-01" db="EMBL/GenBank/DDBJ databases">
        <authorList>
            <person name="Zahm M."/>
            <person name="Roques C."/>
            <person name="Cabau C."/>
            <person name="Klopp C."/>
            <person name="Donnadieu C."/>
            <person name="Jouanno E."/>
            <person name="Lampietro C."/>
            <person name="Louis A."/>
            <person name="Herpin A."/>
            <person name="Echchiki A."/>
            <person name="Berthelot C."/>
            <person name="Parey E."/>
            <person name="Roest-Crollius H."/>
            <person name="Braasch I."/>
            <person name="Postlethwait J."/>
            <person name="Bobe J."/>
            <person name="Montfort J."/>
            <person name="Bouchez O."/>
            <person name="Begum T."/>
            <person name="Mejri S."/>
            <person name="Adams A."/>
            <person name="Chen W.-J."/>
            <person name="Guiguen Y."/>
        </authorList>
    </citation>
    <scope>NUCLEOTIDE SEQUENCE</scope>
    <source>
        <strain evidence="8">YG-15Mar2019-1</strain>
        <tissue evidence="8">Brain</tissue>
    </source>
</reference>
<dbReference type="SUPFAM" id="SSF48208">
    <property type="entry name" value="Six-hairpin glycosidases"/>
    <property type="match status" value="1"/>
</dbReference>
<accession>A0A9D3PBT8</accession>
<keyword evidence="5 6" id="KW-0112">Calmodulin-binding</keyword>